<keyword evidence="6" id="KW-1185">Reference proteome</keyword>
<sequence>MTRISKRDFLAGSAALAGGAIAMPTILRAQATVLRWGEMLPATHPQVQMVERIAKQVKEKTSGRIDIQTFPAGQLGSGKDMMESVASGALTMTTDGAAALGSFLPQLSVVEAPYLWRDAAHMAKVAKAPVFTQMNADLEKKRGMRMAAVTYYGKRHLTTGSKAVKSAADVVGLKLRVPPVDTFRAMVEAWGAKATPVNFNELYLALSQGAVDGQENPLPTIHSAKLQEVQKHLILTGHIITPRLVIVNSEFWKGLKDADRSLLEAAITDGVTWQDAELASQEGSLVATLKAAGMSVTEPDLESFSKPVLATLPKQFEGKWGKGTWDALAAL</sequence>
<dbReference type="NCBIfam" id="NF037995">
    <property type="entry name" value="TRAP_S1"/>
    <property type="match status" value="1"/>
</dbReference>
<dbReference type="InterPro" id="IPR018389">
    <property type="entry name" value="DctP_fam"/>
</dbReference>
<dbReference type="PROSITE" id="PS51318">
    <property type="entry name" value="TAT"/>
    <property type="match status" value="1"/>
</dbReference>
<keyword evidence="3" id="KW-0813">Transport</keyword>
<dbReference type="InterPro" id="IPR038404">
    <property type="entry name" value="TRAP_DctP_sf"/>
</dbReference>
<dbReference type="PIRSF" id="PIRSF006470">
    <property type="entry name" value="DctB"/>
    <property type="match status" value="1"/>
</dbReference>
<dbReference type="InterPro" id="IPR004682">
    <property type="entry name" value="TRAP_DctP"/>
</dbReference>
<dbReference type="PATRIC" id="fig|1526658.3.peg.3567"/>
<evidence type="ECO:0000256" key="2">
    <source>
        <dbReference type="ARBA" id="ARBA00009023"/>
    </source>
</evidence>
<dbReference type="Pfam" id="PF03480">
    <property type="entry name" value="DctP"/>
    <property type="match status" value="1"/>
</dbReference>
<dbReference type="GO" id="GO:0055085">
    <property type="term" value="P:transmembrane transport"/>
    <property type="evidence" value="ECO:0007669"/>
    <property type="project" value="InterPro"/>
</dbReference>
<evidence type="ECO:0000256" key="1">
    <source>
        <dbReference type="ARBA" id="ARBA00004196"/>
    </source>
</evidence>
<gene>
    <name evidence="5" type="ORF">AE618_22020</name>
</gene>
<dbReference type="Gene3D" id="3.40.190.170">
    <property type="entry name" value="Bacterial extracellular solute-binding protein, family 7"/>
    <property type="match status" value="1"/>
</dbReference>
<dbReference type="AlphaFoldDB" id="A0A0N1F1X1"/>
<evidence type="ECO:0000256" key="4">
    <source>
        <dbReference type="ARBA" id="ARBA00022729"/>
    </source>
</evidence>
<evidence type="ECO:0000256" key="3">
    <source>
        <dbReference type="ARBA" id="ARBA00022448"/>
    </source>
</evidence>
<evidence type="ECO:0000313" key="5">
    <source>
        <dbReference type="EMBL" id="KPH77778.1"/>
    </source>
</evidence>
<organism evidence="5 6">
    <name type="scientific">Bosea vaviloviae</name>
    <dbReference type="NCBI Taxonomy" id="1526658"/>
    <lineage>
        <taxon>Bacteria</taxon>
        <taxon>Pseudomonadati</taxon>
        <taxon>Pseudomonadota</taxon>
        <taxon>Alphaproteobacteria</taxon>
        <taxon>Hyphomicrobiales</taxon>
        <taxon>Boseaceae</taxon>
        <taxon>Bosea</taxon>
    </lineage>
</organism>
<dbReference type="PANTHER" id="PTHR33376:SF4">
    <property type="entry name" value="SIALIC ACID-BINDING PERIPLASMIC PROTEIN SIAP"/>
    <property type="match status" value="1"/>
</dbReference>
<dbReference type="NCBIfam" id="TIGR00787">
    <property type="entry name" value="dctP"/>
    <property type="match status" value="1"/>
</dbReference>
<comment type="subcellular location">
    <subcellularLocation>
        <location evidence="1">Cell envelope</location>
    </subcellularLocation>
</comment>
<keyword evidence="4" id="KW-0732">Signal</keyword>
<name>A0A0N1F1X1_9HYPH</name>
<dbReference type="InterPro" id="IPR006311">
    <property type="entry name" value="TAT_signal"/>
</dbReference>
<comment type="caution">
    <text evidence="5">The sequence shown here is derived from an EMBL/GenBank/DDBJ whole genome shotgun (WGS) entry which is preliminary data.</text>
</comment>
<dbReference type="OrthoDB" id="9803763at2"/>
<evidence type="ECO:0000313" key="6">
    <source>
        <dbReference type="Proteomes" id="UP000037822"/>
    </source>
</evidence>
<comment type="similarity">
    <text evidence="2">Belongs to the bacterial solute-binding protein 7 family.</text>
</comment>
<protein>
    <submittedName>
        <fullName evidence="5">TRAP dicarboxylate transporter subunit DctP</fullName>
    </submittedName>
</protein>
<dbReference type="GO" id="GO:0030288">
    <property type="term" value="C:outer membrane-bounded periplasmic space"/>
    <property type="evidence" value="ECO:0007669"/>
    <property type="project" value="InterPro"/>
</dbReference>
<dbReference type="CDD" id="cd13672">
    <property type="entry name" value="PBP2_TRAP_Siap"/>
    <property type="match status" value="1"/>
</dbReference>
<accession>A0A0N1F1X1</accession>
<dbReference type="EMBL" id="LGSZ01000058">
    <property type="protein sequence ID" value="KPH77778.1"/>
    <property type="molecule type" value="Genomic_DNA"/>
</dbReference>
<dbReference type="PANTHER" id="PTHR33376">
    <property type="match status" value="1"/>
</dbReference>
<proteinExistence type="inferred from homology"/>
<reference evidence="5 6" key="1">
    <citation type="submission" date="2015-07" db="EMBL/GenBank/DDBJ databases">
        <title>Whole genome sequencing of Bosea vaviloviae isolated from cave pool.</title>
        <authorList>
            <person name="Tan N.E.H."/>
            <person name="Lee Y.P."/>
            <person name="Gan H.M."/>
            <person name="Barton H."/>
            <person name="Savka M.A."/>
        </authorList>
    </citation>
    <scope>NUCLEOTIDE SEQUENCE [LARGE SCALE GENOMIC DNA]</scope>
    <source>
        <strain evidence="5 6">SD260</strain>
    </source>
</reference>
<dbReference type="RefSeq" id="WP_054211208.1">
    <property type="nucleotide sequence ID" value="NZ_LGSZ01000058.1"/>
</dbReference>
<dbReference type="Proteomes" id="UP000037822">
    <property type="component" value="Unassembled WGS sequence"/>
</dbReference>